<sequence length="943" mass="100521">MSEVVGKATLQADADVSGLKAGFAEAKKSVQDLEQAAAKSSQNTSRGVRGMGESARDAADKMDAASRRFLQSLERQADRAGKTASEYAALRAQQLGVGDAAAPFIQRLKQSETAVDSLGMSARATAAALRGVPAQFTDIVTSLAGGQSPLLVLTQQGGQLKDMFGGIGPAARALGGYVAGLINPFTLSAAAAGALAVAFYQGSRESANFDKALISTGNYAGKTAAELAGIAQRIGDAVGTQAAAADAITQIASTGRIAGEQFEGLARAALEWKKATGTAIDDTIAKYVQLGDEPVKASLKLNEQYHYLTYAVFEQIKALDEQGRKEEAAALAQRAFSAALADRAKEVQANLGLLEKGWFAVASSAKGAWDAMLNIGRERTASDNLNDLYKTMAVQEKELAEARAKGYNTVQLEAALSRNLELVKKYNTAVVAENAKGEAEGKARRDNDAKLAAQQRLDAQDKATRTRAKQRKDEIEQLQRDSQTLGLTAEEYNRRAGLINDKYKDPKEKAFAEDYGTRYLDQLRQAGAALKEQLADSDKFTAAEKARAEFEQQIADIKTKKVLTADQRSLLARQDEIRAQLEMNVAANAEVEAKKAATKEQEKQNRLLQEARTQAAGIDVRIRESAASRSEQYDRQLAVFGLGSQAREQLASTQTVYREFGRIRTDWIKTMSDKGLVGTELFTDQINRIRDAQQAALDQVGEYYAELRDKQSDWRYGALAAMSDYRDAAANTADQTGRLFGNAFQGLEDAVVQFATTGKASFGDFARSVIADLVRIQARAALSGLAQMGIQLVGSLFSAGAGAAADAGSAWNAFSTGPSAAGYASTTGAVGSGMFSDTSMQFGGFRAGGGDVEAGKAYVVGEKRPEVFVPAQSGRILSNTGGAPIYVSTQVNVSDGSSQTQVTGGDAEMGRAIGDMVNASITERFNREQRQGGVLWKMRNGQA</sequence>
<dbReference type="InterPro" id="IPR006431">
    <property type="entry name" value="Phage_tape_meas_C"/>
</dbReference>
<dbReference type="EMBL" id="CAJZAG010000007">
    <property type="protein sequence ID" value="CAG9177764.1"/>
    <property type="molecule type" value="Genomic_DNA"/>
</dbReference>
<gene>
    <name evidence="5" type="ORF">LMG32289_03899</name>
</gene>
<feature type="region of interest" description="Disordered" evidence="2">
    <location>
        <begin position="33"/>
        <end position="61"/>
    </location>
</feature>
<reference evidence="5 6" key="1">
    <citation type="submission" date="2021-08" db="EMBL/GenBank/DDBJ databases">
        <authorList>
            <person name="Peeters C."/>
        </authorList>
    </citation>
    <scope>NUCLEOTIDE SEQUENCE [LARGE SCALE GENOMIC DNA]</scope>
    <source>
        <strain evidence="5 6">LMG 32289</strain>
    </source>
</reference>
<evidence type="ECO:0000256" key="2">
    <source>
        <dbReference type="SAM" id="MobiDB-lite"/>
    </source>
</evidence>
<feature type="domain" description="Bacteriophage tail tape measure C-terminal" evidence="4">
    <location>
        <begin position="713"/>
        <end position="785"/>
    </location>
</feature>
<dbReference type="InterPro" id="IPR009628">
    <property type="entry name" value="Phage_tape_measure_N"/>
</dbReference>
<evidence type="ECO:0000259" key="4">
    <source>
        <dbReference type="Pfam" id="PF09718"/>
    </source>
</evidence>
<feature type="coiled-coil region" evidence="1">
    <location>
        <begin position="586"/>
        <end position="614"/>
    </location>
</feature>
<evidence type="ECO:0008006" key="7">
    <source>
        <dbReference type="Google" id="ProtNLM"/>
    </source>
</evidence>
<keyword evidence="6" id="KW-1185">Reference proteome</keyword>
<proteinExistence type="predicted"/>
<accession>A0ABN7Z145</accession>
<feature type="domain" description="Bacteriophage tail tape measure N-terminal" evidence="3">
    <location>
        <begin position="115"/>
        <end position="317"/>
    </location>
</feature>
<protein>
    <recommendedName>
        <fullName evidence="7">Phage tail tape measure protein</fullName>
    </recommendedName>
</protein>
<dbReference type="NCBIfam" id="TIGR01541">
    <property type="entry name" value="tape_meas_lam_C"/>
    <property type="match status" value="1"/>
</dbReference>
<evidence type="ECO:0000256" key="1">
    <source>
        <dbReference type="SAM" id="Coils"/>
    </source>
</evidence>
<dbReference type="Proteomes" id="UP000706525">
    <property type="component" value="Unassembled WGS sequence"/>
</dbReference>
<comment type="caution">
    <text evidence="5">The sequence shown here is derived from an EMBL/GenBank/DDBJ whole genome shotgun (WGS) entry which is preliminary data.</text>
</comment>
<keyword evidence="1" id="KW-0175">Coiled coil</keyword>
<organism evidence="5 6">
    <name type="scientific">Cupriavidus pampae</name>
    <dbReference type="NCBI Taxonomy" id="659251"/>
    <lineage>
        <taxon>Bacteria</taxon>
        <taxon>Pseudomonadati</taxon>
        <taxon>Pseudomonadota</taxon>
        <taxon>Betaproteobacteria</taxon>
        <taxon>Burkholderiales</taxon>
        <taxon>Burkholderiaceae</taxon>
        <taxon>Cupriavidus</taxon>
    </lineage>
</organism>
<dbReference type="Pfam" id="PF24622">
    <property type="entry name" value="TMP_4"/>
    <property type="match status" value="1"/>
</dbReference>
<name>A0ABN7Z145_9BURK</name>
<evidence type="ECO:0000313" key="5">
    <source>
        <dbReference type="EMBL" id="CAG9177764.1"/>
    </source>
</evidence>
<dbReference type="Pfam" id="PF06791">
    <property type="entry name" value="TMP_2"/>
    <property type="match status" value="1"/>
</dbReference>
<evidence type="ECO:0000259" key="3">
    <source>
        <dbReference type="Pfam" id="PF06791"/>
    </source>
</evidence>
<evidence type="ECO:0000313" key="6">
    <source>
        <dbReference type="Proteomes" id="UP000706525"/>
    </source>
</evidence>
<dbReference type="RefSeq" id="WP_223991223.1">
    <property type="nucleotide sequence ID" value="NZ_CAJZAG010000007.1"/>
</dbReference>
<dbReference type="Pfam" id="PF09718">
    <property type="entry name" value="Tape_meas_lam_C"/>
    <property type="match status" value="1"/>
</dbReference>
<feature type="region of interest" description="Disordered" evidence="2">
    <location>
        <begin position="454"/>
        <end position="482"/>
    </location>
</feature>